<name>A0A484KK67_9ASTE</name>
<keyword evidence="3" id="KW-1185">Reference proteome</keyword>
<feature type="signal peptide" evidence="1">
    <location>
        <begin position="1"/>
        <end position="21"/>
    </location>
</feature>
<protein>
    <submittedName>
        <fullName evidence="2">Uncharacterized protein</fullName>
    </submittedName>
</protein>
<keyword evidence="1" id="KW-0732">Signal</keyword>
<gene>
    <name evidence="2" type="ORF">CCAM_LOCUS5265</name>
</gene>
<proteinExistence type="predicted"/>
<dbReference type="EMBL" id="OOIL02000294">
    <property type="protein sequence ID" value="VFQ63489.1"/>
    <property type="molecule type" value="Genomic_DNA"/>
</dbReference>
<organism evidence="2 3">
    <name type="scientific">Cuscuta campestris</name>
    <dbReference type="NCBI Taxonomy" id="132261"/>
    <lineage>
        <taxon>Eukaryota</taxon>
        <taxon>Viridiplantae</taxon>
        <taxon>Streptophyta</taxon>
        <taxon>Embryophyta</taxon>
        <taxon>Tracheophyta</taxon>
        <taxon>Spermatophyta</taxon>
        <taxon>Magnoliopsida</taxon>
        <taxon>eudicotyledons</taxon>
        <taxon>Gunneridae</taxon>
        <taxon>Pentapetalae</taxon>
        <taxon>asterids</taxon>
        <taxon>lamiids</taxon>
        <taxon>Solanales</taxon>
        <taxon>Convolvulaceae</taxon>
        <taxon>Cuscuteae</taxon>
        <taxon>Cuscuta</taxon>
        <taxon>Cuscuta subgen. Grammica</taxon>
        <taxon>Cuscuta sect. Cleistogrammica</taxon>
    </lineage>
</organism>
<dbReference type="AlphaFoldDB" id="A0A484KK67"/>
<sequence length="66" mass="7345">MTISCLRLPFLLVVMPSSSFASIRPSIKEGTKTTLINKLQSSFSGFTISILYPRYGIAVEAMRFKV</sequence>
<evidence type="ECO:0000256" key="1">
    <source>
        <dbReference type="SAM" id="SignalP"/>
    </source>
</evidence>
<dbReference type="Proteomes" id="UP000595140">
    <property type="component" value="Unassembled WGS sequence"/>
</dbReference>
<evidence type="ECO:0000313" key="3">
    <source>
        <dbReference type="Proteomes" id="UP000595140"/>
    </source>
</evidence>
<evidence type="ECO:0000313" key="2">
    <source>
        <dbReference type="EMBL" id="VFQ63489.1"/>
    </source>
</evidence>
<accession>A0A484KK67</accession>
<reference evidence="2 3" key="1">
    <citation type="submission" date="2018-04" db="EMBL/GenBank/DDBJ databases">
        <authorList>
            <person name="Vogel A."/>
        </authorList>
    </citation>
    <scope>NUCLEOTIDE SEQUENCE [LARGE SCALE GENOMIC DNA]</scope>
</reference>
<feature type="chain" id="PRO_5019833800" evidence="1">
    <location>
        <begin position="22"/>
        <end position="66"/>
    </location>
</feature>